<dbReference type="KEGG" id="psym:J1N51_04765"/>
<dbReference type="AlphaFoldDB" id="A0A975DCS6"/>
<organism evidence="1 2">
    <name type="scientific">Psychrosphaera ytuae</name>
    <dbReference type="NCBI Taxonomy" id="2820710"/>
    <lineage>
        <taxon>Bacteria</taxon>
        <taxon>Pseudomonadati</taxon>
        <taxon>Pseudomonadota</taxon>
        <taxon>Gammaproteobacteria</taxon>
        <taxon>Alteromonadales</taxon>
        <taxon>Pseudoalteromonadaceae</taxon>
        <taxon>Psychrosphaera</taxon>
    </lineage>
</organism>
<dbReference type="EMBL" id="CP072110">
    <property type="protein sequence ID" value="QTH64777.1"/>
    <property type="molecule type" value="Genomic_DNA"/>
</dbReference>
<gene>
    <name evidence="1" type="ORF">J1N51_04765</name>
</gene>
<reference evidence="1" key="1">
    <citation type="submission" date="2021-03" db="EMBL/GenBank/DDBJ databases">
        <title>Description of Psychrosphaera ytuae sp. nov. isolated from deep sea sediment of South China Sea.</title>
        <authorList>
            <person name="Zhang J."/>
            <person name="Xu X.-D."/>
        </authorList>
    </citation>
    <scope>NUCLEOTIDE SEQUENCE</scope>
    <source>
        <strain evidence="1">MTZ26</strain>
    </source>
</reference>
<dbReference type="Proteomes" id="UP000682739">
    <property type="component" value="Chromosome"/>
</dbReference>
<keyword evidence="2" id="KW-1185">Reference proteome</keyword>
<proteinExistence type="predicted"/>
<name>A0A975DCS6_9GAMM</name>
<protein>
    <submittedName>
        <fullName evidence="1">Late competence development ComFB family protein</fullName>
    </submittedName>
</protein>
<evidence type="ECO:0000313" key="1">
    <source>
        <dbReference type="EMBL" id="QTH64777.1"/>
    </source>
</evidence>
<dbReference type="Pfam" id="PF10719">
    <property type="entry name" value="ComFB"/>
    <property type="match status" value="1"/>
</dbReference>
<dbReference type="InterPro" id="IPR019657">
    <property type="entry name" value="ComFB"/>
</dbReference>
<evidence type="ECO:0000313" key="2">
    <source>
        <dbReference type="Proteomes" id="UP000682739"/>
    </source>
</evidence>
<sequence length="92" mass="10991">MQMPTDIHNYYEKLVVDFITHNKLDQKFSEEFLADMCCIVLNQLPSKYIRHEVDMAFYLPQAERFEMEMNVKEAIGRAMEFMSSRDTRDAED</sequence>
<dbReference type="RefSeq" id="WP_208832831.1">
    <property type="nucleotide sequence ID" value="NZ_CP072110.1"/>
</dbReference>
<accession>A0A975DCS6</accession>